<organism evidence="1 2">
    <name type="scientific">Dendrothele bispora (strain CBS 962.96)</name>
    <dbReference type="NCBI Taxonomy" id="1314807"/>
    <lineage>
        <taxon>Eukaryota</taxon>
        <taxon>Fungi</taxon>
        <taxon>Dikarya</taxon>
        <taxon>Basidiomycota</taxon>
        <taxon>Agaricomycotina</taxon>
        <taxon>Agaricomycetes</taxon>
        <taxon>Agaricomycetidae</taxon>
        <taxon>Agaricales</taxon>
        <taxon>Agaricales incertae sedis</taxon>
        <taxon>Dendrothele</taxon>
    </lineage>
</organism>
<reference evidence="1 2" key="1">
    <citation type="journal article" date="2019" name="Nat. Ecol. Evol.">
        <title>Megaphylogeny resolves global patterns of mushroom evolution.</title>
        <authorList>
            <person name="Varga T."/>
            <person name="Krizsan K."/>
            <person name="Foldi C."/>
            <person name="Dima B."/>
            <person name="Sanchez-Garcia M."/>
            <person name="Sanchez-Ramirez S."/>
            <person name="Szollosi G.J."/>
            <person name="Szarkandi J.G."/>
            <person name="Papp V."/>
            <person name="Albert L."/>
            <person name="Andreopoulos W."/>
            <person name="Angelini C."/>
            <person name="Antonin V."/>
            <person name="Barry K.W."/>
            <person name="Bougher N.L."/>
            <person name="Buchanan P."/>
            <person name="Buyck B."/>
            <person name="Bense V."/>
            <person name="Catcheside P."/>
            <person name="Chovatia M."/>
            <person name="Cooper J."/>
            <person name="Damon W."/>
            <person name="Desjardin D."/>
            <person name="Finy P."/>
            <person name="Geml J."/>
            <person name="Haridas S."/>
            <person name="Hughes K."/>
            <person name="Justo A."/>
            <person name="Karasinski D."/>
            <person name="Kautmanova I."/>
            <person name="Kiss B."/>
            <person name="Kocsube S."/>
            <person name="Kotiranta H."/>
            <person name="LaButti K.M."/>
            <person name="Lechner B.E."/>
            <person name="Liimatainen K."/>
            <person name="Lipzen A."/>
            <person name="Lukacs Z."/>
            <person name="Mihaltcheva S."/>
            <person name="Morgado L.N."/>
            <person name="Niskanen T."/>
            <person name="Noordeloos M.E."/>
            <person name="Ohm R.A."/>
            <person name="Ortiz-Santana B."/>
            <person name="Ovrebo C."/>
            <person name="Racz N."/>
            <person name="Riley R."/>
            <person name="Savchenko A."/>
            <person name="Shiryaev A."/>
            <person name="Soop K."/>
            <person name="Spirin V."/>
            <person name="Szebenyi C."/>
            <person name="Tomsovsky M."/>
            <person name="Tulloss R.E."/>
            <person name="Uehling J."/>
            <person name="Grigoriev I.V."/>
            <person name="Vagvolgyi C."/>
            <person name="Papp T."/>
            <person name="Martin F.M."/>
            <person name="Miettinen O."/>
            <person name="Hibbett D.S."/>
            <person name="Nagy L.G."/>
        </authorList>
    </citation>
    <scope>NUCLEOTIDE SEQUENCE [LARGE SCALE GENOMIC DNA]</scope>
    <source>
        <strain evidence="1 2">CBS 962.96</strain>
    </source>
</reference>
<keyword evidence="2" id="KW-1185">Reference proteome</keyword>
<proteinExistence type="predicted"/>
<accession>A0A4V4HG43</accession>
<gene>
    <name evidence="1" type="ORF">K435DRAFT_796540</name>
</gene>
<protein>
    <submittedName>
        <fullName evidence="1">Uncharacterized protein</fullName>
    </submittedName>
</protein>
<dbReference type="Proteomes" id="UP000297245">
    <property type="component" value="Unassembled WGS sequence"/>
</dbReference>
<dbReference type="EMBL" id="ML179156">
    <property type="protein sequence ID" value="THU97415.1"/>
    <property type="molecule type" value="Genomic_DNA"/>
</dbReference>
<sequence length="151" mass="16762">MINTTSNQRLPPLPYLNLPPTPFLQLFNIHLLAIPCGVAMAPDPDPPNNCSKASMFQGDDVTKNGPIGLSGYMGSVVKKRGLRVSASFYDNELLGNSKEKTKTKNKSTIHKITNVNKVTEYIDVDIDRTGPETNDSVKLEWETKDDGWIDR</sequence>
<name>A0A4V4HG43_DENBC</name>
<dbReference type="AlphaFoldDB" id="A0A4V4HG43"/>
<evidence type="ECO:0000313" key="1">
    <source>
        <dbReference type="EMBL" id="THU97415.1"/>
    </source>
</evidence>
<evidence type="ECO:0000313" key="2">
    <source>
        <dbReference type="Proteomes" id="UP000297245"/>
    </source>
</evidence>